<dbReference type="Pfam" id="PF00415">
    <property type="entry name" value="RCC1"/>
    <property type="match status" value="6"/>
</dbReference>
<dbReference type="KEGG" id="nmes:H9L09_14410"/>
<dbReference type="InterPro" id="IPR029058">
    <property type="entry name" value="AB_hydrolase_fold"/>
</dbReference>
<accession>A0A7G9R817</accession>
<dbReference type="SMART" id="SM01110">
    <property type="entry name" value="Cutinase"/>
    <property type="match status" value="1"/>
</dbReference>
<evidence type="ECO:0000256" key="3">
    <source>
        <dbReference type="SAM" id="SignalP"/>
    </source>
</evidence>
<dbReference type="Gene3D" id="3.40.50.1820">
    <property type="entry name" value="alpha/beta hydrolase"/>
    <property type="match status" value="1"/>
</dbReference>
<dbReference type="Gene3D" id="2.130.10.30">
    <property type="entry name" value="Regulator of chromosome condensation 1/beta-lactamase-inhibitor protein II"/>
    <property type="match status" value="2"/>
</dbReference>
<dbReference type="Gene3D" id="2.60.40.10">
    <property type="entry name" value="Immunoglobulins"/>
    <property type="match status" value="1"/>
</dbReference>
<dbReference type="InterPro" id="IPR000675">
    <property type="entry name" value="Cutinase/axe"/>
</dbReference>
<keyword evidence="1" id="KW-0677">Repeat</keyword>
<dbReference type="InterPro" id="IPR051210">
    <property type="entry name" value="Ub_ligase/GEF_domain"/>
</dbReference>
<evidence type="ECO:0000313" key="4">
    <source>
        <dbReference type="EMBL" id="QNN51742.1"/>
    </source>
</evidence>
<dbReference type="InterPro" id="IPR013783">
    <property type="entry name" value="Ig-like_fold"/>
</dbReference>
<dbReference type="SUPFAM" id="SSF53474">
    <property type="entry name" value="alpha/beta-Hydrolases"/>
    <property type="match status" value="1"/>
</dbReference>
<dbReference type="AlphaFoldDB" id="A0A7G9R817"/>
<dbReference type="GO" id="GO:0005975">
    <property type="term" value="P:carbohydrate metabolic process"/>
    <property type="evidence" value="ECO:0007669"/>
    <property type="project" value="UniProtKB-ARBA"/>
</dbReference>
<dbReference type="SUPFAM" id="SSF50985">
    <property type="entry name" value="RCC1/BLIP-II"/>
    <property type="match status" value="1"/>
</dbReference>
<keyword evidence="3" id="KW-0732">Signal</keyword>
<feature type="chain" id="PRO_5039665647" evidence="3">
    <location>
        <begin position="20"/>
        <end position="727"/>
    </location>
</feature>
<evidence type="ECO:0000256" key="1">
    <source>
        <dbReference type="ARBA" id="ARBA00022737"/>
    </source>
</evidence>
<reference evidence="4 5" key="1">
    <citation type="submission" date="2020-08" db="EMBL/GenBank/DDBJ databases">
        <title>Genome sequence of Nocardioides mesophilus KACC 16243T.</title>
        <authorList>
            <person name="Hyun D.-W."/>
            <person name="Bae J.-W."/>
        </authorList>
    </citation>
    <scope>NUCLEOTIDE SEQUENCE [LARGE SCALE GENOMIC DNA]</scope>
    <source>
        <strain evidence="4 5">KACC 16243</strain>
    </source>
</reference>
<feature type="signal peptide" evidence="3">
    <location>
        <begin position="1"/>
        <end position="19"/>
    </location>
</feature>
<dbReference type="Pfam" id="PF05345">
    <property type="entry name" value="He_PIG"/>
    <property type="match status" value="1"/>
</dbReference>
<keyword evidence="5" id="KW-1185">Reference proteome</keyword>
<gene>
    <name evidence="4" type="ORF">H9L09_14410</name>
</gene>
<dbReference type="GO" id="GO:0016787">
    <property type="term" value="F:hydrolase activity"/>
    <property type="evidence" value="ECO:0007669"/>
    <property type="project" value="UniProtKB-KW"/>
</dbReference>
<dbReference type="Proteomes" id="UP000515947">
    <property type="component" value="Chromosome"/>
</dbReference>
<organism evidence="4 5">
    <name type="scientific">Nocardioides mesophilus</name>
    <dbReference type="NCBI Taxonomy" id="433659"/>
    <lineage>
        <taxon>Bacteria</taxon>
        <taxon>Bacillati</taxon>
        <taxon>Actinomycetota</taxon>
        <taxon>Actinomycetes</taxon>
        <taxon>Propionibacteriales</taxon>
        <taxon>Nocardioidaceae</taxon>
        <taxon>Nocardioides</taxon>
    </lineage>
</organism>
<dbReference type="PANTHER" id="PTHR22870">
    <property type="entry name" value="REGULATOR OF CHROMOSOME CONDENSATION"/>
    <property type="match status" value="1"/>
</dbReference>
<evidence type="ECO:0000256" key="2">
    <source>
        <dbReference type="ARBA" id="ARBA00022801"/>
    </source>
</evidence>
<dbReference type="PRINTS" id="PR00633">
    <property type="entry name" value="RCCNDNSATION"/>
</dbReference>
<dbReference type="InterPro" id="IPR009091">
    <property type="entry name" value="RCC1/BLIP-II"/>
</dbReference>
<dbReference type="PROSITE" id="PS50012">
    <property type="entry name" value="RCC1_3"/>
    <property type="match status" value="5"/>
</dbReference>
<dbReference type="RefSeq" id="WP_187577578.1">
    <property type="nucleotide sequence ID" value="NZ_CP060713.1"/>
</dbReference>
<evidence type="ECO:0000313" key="5">
    <source>
        <dbReference type="Proteomes" id="UP000515947"/>
    </source>
</evidence>
<sequence>MRSTVLPFVLLALAVGGIAETTPDGPRADDLVARPQPVATPVSTQTFADCADVLLLAAGGGGERITSTNPVGATASALVRQYAARARAGGRSVERRYVAVDAPGVGSLKRSATFRGTASAAVTRASVNLWARGVDAGVDAAVASVTEAATHCPDQQVVLAGYSQGAMVMHRTLGRLAASAVLDRVVGAMLVSDGDRISRTRGPILGAPAAPRRGQGVSTARRAPANALPTSGASYQVWNLCTRGDVVCDLRDNRVAEALVTSRTYDDASRRPQLREIAQLAWDRSTGWPIPAPRVVTVSRIAGVPLSQQLAVNVRDGREPYVRWTVLEGLPAGLTLSETGLLSGAATTAGSYRLLYSVRDASLAAYSHPQPGAVDLTIIPAAPAQVQTGGGQSCQVRVDSSLWCWGANAYGQLGDGTRTRRLNPTKVASAGSWETVSTGGSTTCGIKSDATLWCWGLNYKGQVGDGTRDNRMYPQKIAGGYASVSTNYFHSCGIKTTGALFCWGANANGQLGDGTTDTRGRPRRVGDAVDWVSVTTGGTHTCGVRRDGSAWCWGANDFGQLGDGTRSRRLTPMRVGTAQDWVQLSSAWLHTCGVTTGGEVRCWGDNREGQLGDGTTLLRTTPTPVVSDETFVDVATGQQHSCAVGADRTAWCWGANNYGQLGNGSVTDAASPQMVAGEQDFAQVSASWLHTCAIRADGRSACWGANESAQLGTGDLVDQPSPVGVIQ</sequence>
<keyword evidence="2" id="KW-0378">Hydrolase</keyword>
<name>A0A7G9R817_9ACTN</name>
<dbReference type="InterPro" id="IPR000408">
    <property type="entry name" value="Reg_chr_condens"/>
</dbReference>
<dbReference type="PANTHER" id="PTHR22870:SF408">
    <property type="entry name" value="OS09G0560450 PROTEIN"/>
    <property type="match status" value="1"/>
</dbReference>
<protein>
    <submittedName>
        <fullName evidence="4">Cutinase family protein</fullName>
    </submittedName>
</protein>
<dbReference type="Pfam" id="PF01083">
    <property type="entry name" value="Cutinase"/>
    <property type="match status" value="1"/>
</dbReference>
<dbReference type="EMBL" id="CP060713">
    <property type="protein sequence ID" value="QNN51742.1"/>
    <property type="molecule type" value="Genomic_DNA"/>
</dbReference>
<proteinExistence type="predicted"/>